<feature type="region of interest" description="Disordered" evidence="1">
    <location>
        <begin position="169"/>
        <end position="189"/>
    </location>
</feature>
<dbReference type="Proteomes" id="UP000000311">
    <property type="component" value="Unassembled WGS sequence"/>
</dbReference>
<dbReference type="GO" id="GO:0031032">
    <property type="term" value="P:actomyosin structure organization"/>
    <property type="evidence" value="ECO:0007669"/>
    <property type="project" value="TreeGrafter"/>
</dbReference>
<dbReference type="GO" id="GO:0051015">
    <property type="term" value="F:actin filament binding"/>
    <property type="evidence" value="ECO:0007669"/>
    <property type="project" value="TreeGrafter"/>
</dbReference>
<dbReference type="GO" id="GO:0005737">
    <property type="term" value="C:cytoplasm"/>
    <property type="evidence" value="ECO:0007669"/>
    <property type="project" value="TreeGrafter"/>
</dbReference>
<dbReference type="SUPFAM" id="SSF52540">
    <property type="entry name" value="P-loop containing nucleoside triphosphate hydrolases"/>
    <property type="match status" value="1"/>
</dbReference>
<feature type="compositionally biased region" description="Polar residues" evidence="1">
    <location>
        <begin position="223"/>
        <end position="233"/>
    </location>
</feature>
<gene>
    <name evidence="2" type="ORF">EAG_04462</name>
</gene>
<evidence type="ECO:0000313" key="2">
    <source>
        <dbReference type="EMBL" id="EFN74076.1"/>
    </source>
</evidence>
<dbReference type="EMBL" id="GL435066">
    <property type="protein sequence ID" value="EFN74076.1"/>
    <property type="molecule type" value="Genomic_DNA"/>
</dbReference>
<protein>
    <submittedName>
        <fullName evidence="2">Myosin-XVIIIa</fullName>
    </submittedName>
</protein>
<evidence type="ECO:0000256" key="1">
    <source>
        <dbReference type="SAM" id="MobiDB-lite"/>
    </source>
</evidence>
<dbReference type="Pfam" id="PF00612">
    <property type="entry name" value="IQ"/>
    <property type="match status" value="1"/>
</dbReference>
<dbReference type="PANTHER" id="PTHR45615:SF36">
    <property type="entry name" value="MYOSIN HEAVY CHAIN-LIKE, ISOFORM B-RELATED"/>
    <property type="match status" value="1"/>
</dbReference>
<feature type="region of interest" description="Disordered" evidence="1">
    <location>
        <begin position="1"/>
        <end position="109"/>
    </location>
</feature>
<dbReference type="InterPro" id="IPR000048">
    <property type="entry name" value="IQ_motif_EF-hand-BS"/>
</dbReference>
<feature type="compositionally biased region" description="Polar residues" evidence="1">
    <location>
        <begin position="178"/>
        <end position="188"/>
    </location>
</feature>
<feature type="compositionally biased region" description="Polar residues" evidence="1">
    <location>
        <begin position="829"/>
        <end position="843"/>
    </location>
</feature>
<feature type="region of interest" description="Disordered" evidence="1">
    <location>
        <begin position="780"/>
        <end position="931"/>
    </location>
</feature>
<evidence type="ECO:0000313" key="3">
    <source>
        <dbReference type="Proteomes" id="UP000000311"/>
    </source>
</evidence>
<dbReference type="OrthoDB" id="2914378at2759"/>
<feature type="compositionally biased region" description="Basic and acidic residues" evidence="1">
    <location>
        <begin position="780"/>
        <end position="793"/>
    </location>
</feature>
<feature type="compositionally biased region" description="Polar residues" evidence="1">
    <location>
        <begin position="895"/>
        <end position="915"/>
    </location>
</feature>
<proteinExistence type="predicted"/>
<feature type="region of interest" description="Disordered" evidence="1">
    <location>
        <begin position="223"/>
        <end position="242"/>
    </location>
</feature>
<dbReference type="STRING" id="104421.E1ZXJ3"/>
<organism evidence="3">
    <name type="scientific">Camponotus floridanus</name>
    <name type="common">Florida carpenter ant</name>
    <dbReference type="NCBI Taxonomy" id="104421"/>
    <lineage>
        <taxon>Eukaryota</taxon>
        <taxon>Metazoa</taxon>
        <taxon>Ecdysozoa</taxon>
        <taxon>Arthropoda</taxon>
        <taxon>Hexapoda</taxon>
        <taxon>Insecta</taxon>
        <taxon>Pterygota</taxon>
        <taxon>Neoptera</taxon>
        <taxon>Endopterygota</taxon>
        <taxon>Hymenoptera</taxon>
        <taxon>Apocrita</taxon>
        <taxon>Aculeata</taxon>
        <taxon>Formicoidea</taxon>
        <taxon>Formicidae</taxon>
        <taxon>Formicinae</taxon>
        <taxon>Camponotus</taxon>
    </lineage>
</organism>
<dbReference type="GO" id="GO:0032982">
    <property type="term" value="C:myosin filament"/>
    <property type="evidence" value="ECO:0007669"/>
    <property type="project" value="TreeGrafter"/>
</dbReference>
<name>E1ZXJ3_CAMFO</name>
<feature type="compositionally biased region" description="Low complexity" evidence="1">
    <location>
        <begin position="876"/>
        <end position="887"/>
    </location>
</feature>
<dbReference type="Gene3D" id="1.20.5.4820">
    <property type="match status" value="1"/>
</dbReference>
<dbReference type="GO" id="GO:0016460">
    <property type="term" value="C:myosin II complex"/>
    <property type="evidence" value="ECO:0007669"/>
    <property type="project" value="TreeGrafter"/>
</dbReference>
<reference evidence="2 3" key="1">
    <citation type="journal article" date="2010" name="Science">
        <title>Genomic comparison of the ants Camponotus floridanus and Harpegnathos saltator.</title>
        <authorList>
            <person name="Bonasio R."/>
            <person name="Zhang G."/>
            <person name="Ye C."/>
            <person name="Mutti N.S."/>
            <person name="Fang X."/>
            <person name="Qin N."/>
            <person name="Donahue G."/>
            <person name="Yang P."/>
            <person name="Li Q."/>
            <person name="Li C."/>
            <person name="Zhang P."/>
            <person name="Huang Z."/>
            <person name="Berger S.L."/>
            <person name="Reinberg D."/>
            <person name="Wang J."/>
            <person name="Liebig J."/>
        </authorList>
    </citation>
    <scope>NUCLEOTIDE SEQUENCE [LARGE SCALE GENOMIC DNA]</scope>
    <source>
        <strain evidence="3">C129</strain>
    </source>
</reference>
<feature type="compositionally biased region" description="Polar residues" evidence="1">
    <location>
        <begin position="578"/>
        <end position="590"/>
    </location>
</feature>
<feature type="compositionally biased region" description="Polar residues" evidence="1">
    <location>
        <begin position="21"/>
        <end position="72"/>
    </location>
</feature>
<dbReference type="PANTHER" id="PTHR45615">
    <property type="entry name" value="MYOSIN HEAVY CHAIN, NON-MUSCLE"/>
    <property type="match status" value="1"/>
</dbReference>
<dbReference type="InterPro" id="IPR027417">
    <property type="entry name" value="P-loop_NTPase"/>
</dbReference>
<feature type="region of interest" description="Disordered" evidence="1">
    <location>
        <begin position="561"/>
        <end position="591"/>
    </location>
</feature>
<dbReference type="AlphaFoldDB" id="E1ZXJ3"/>
<sequence length="1073" mass="120741">MFDNVSKCVTGGGSRLVKAKSSPNVSKATLPSARKQSQSNQTTNPTIASNKSSRSTKPPTNSKISIKTSNDIVNPPRRASTNLDSSKSRLVVPSKPLKRSPNEARPDAAKTVSLAARNDKRKVCKTASSSSTCTILEDRALLKKGLTYTPEKRPAKPEALRRKSLLDRSVSLSSVSSPDNQTNSNSPRWISIFSEKRSAEKEKKTELSGKSLINRSTSLWNVRTPRADNSQGGKSSGAPARLNSVFRPSKIPLPATRSTGLGRSLADLSQVDRAGETIGQTMINFELNLDASSNERIYENCRETLDRASKFNSLRSTSMSNLEERAARLMAQLENDLESKEIVPVDVMDVAPPCRTEIVYEDRETLRNDENITMEKCDFEDDKNNEISREKVKRKKTITSKDISENISNIKSEKDSPKRESVIRESKSNRIKICENPDEFIKELKKSKENVNSIQELRRNWEKQIGGTASQNTDAKTIHAANSGKITANLSKATRIGNDVVDNAQETKRKQNIVGKRAKDIEHLVNFFNCKNIEAAKEPPREVLIKPRSVDVPIIDTPALKKNESKSGNEYSGYASDGNCSEDSGHMSNENEVEWKETMENQREMNEFKEQQYFNRIDRDDDNNGMKIFEPTIHRLAEPEKKIIINRKSPLMSSDVSSTDNCRDDKCSENGRQIFFRSGTLERLEAQRDEKLTGHIILLQARCRGYLARRRLNTLKLQDLAVRCIQRNVRKLMSVREWPWWRLYVKVAPLLNVHRTEDQLKARTEELELLKAKVERLEQERNHLKHDNDKLEAKMPSVPTRYSDTPSLPHHNRQNASSSSNESLERNDSMSSLMNGLSKSPDSTKVLMKRPPLPPHSKRPPSRGHIAGNSSLTMRSPSPCSISSNTSYRAKSLSRMRSPSVASSRGHSQLGSPIFSTPPRRTYPRESTRSPSVENVLVKEQAPVVFDASLNFVLGCERQRVKQSFRPTASHLEPSTASSYLSSKISQFLKRTDHIMDEWRSLGHKDDDEAISLPHIQDKPRVIIGRSQSATNIMIRGYQYYSRSNSVTKSPSRRSLSRASEDATLSEGMPEVE</sequence>
<accession>E1ZXJ3</accession>
<feature type="region of interest" description="Disordered" evidence="1">
    <location>
        <begin position="1045"/>
        <end position="1073"/>
    </location>
</feature>
<dbReference type="InParanoid" id="E1ZXJ3"/>
<keyword evidence="3" id="KW-1185">Reference proteome</keyword>
<dbReference type="PROSITE" id="PS50096">
    <property type="entry name" value="IQ"/>
    <property type="match status" value="1"/>
</dbReference>